<dbReference type="InterPro" id="IPR010982">
    <property type="entry name" value="Lambda_DNA-bd_dom_sf"/>
</dbReference>
<name>A0AAW4VBZ3_9FIRM</name>
<evidence type="ECO:0000313" key="2">
    <source>
        <dbReference type="Proteomes" id="UP001197827"/>
    </source>
</evidence>
<sequence>MMEVIFIAVYNYRRYYGYTQKDFALLIGKDRKTYALKEKGVINFSPKEMLVIRDELRKFDKSLTIDQIFFTSKLDKLSNLN</sequence>
<dbReference type="Proteomes" id="UP001197827">
    <property type="component" value="Unassembled WGS sequence"/>
</dbReference>
<reference evidence="1" key="1">
    <citation type="submission" date="2021-10" db="EMBL/GenBank/DDBJ databases">
        <title>Collection of gut derived symbiotic bacterial strains cultured from healthy donors.</title>
        <authorList>
            <person name="Lin H."/>
            <person name="Littmann E."/>
            <person name="Kohout C."/>
            <person name="Pamer E.G."/>
        </authorList>
    </citation>
    <scope>NUCLEOTIDE SEQUENCE</scope>
    <source>
        <strain evidence="1">DFI.5.2</strain>
    </source>
</reference>
<evidence type="ECO:0000313" key="1">
    <source>
        <dbReference type="EMBL" id="MCB8561035.1"/>
    </source>
</evidence>
<comment type="caution">
    <text evidence="1">The sequence shown here is derived from an EMBL/GenBank/DDBJ whole genome shotgun (WGS) entry which is preliminary data.</text>
</comment>
<dbReference type="EMBL" id="JAJDKQ010000004">
    <property type="protein sequence ID" value="MCB8561035.1"/>
    <property type="molecule type" value="Genomic_DNA"/>
</dbReference>
<organism evidence="1 2">
    <name type="scientific">Faecalibacillus intestinalis</name>
    <dbReference type="NCBI Taxonomy" id="1982626"/>
    <lineage>
        <taxon>Bacteria</taxon>
        <taxon>Bacillati</taxon>
        <taxon>Bacillota</taxon>
        <taxon>Erysipelotrichia</taxon>
        <taxon>Erysipelotrichales</taxon>
        <taxon>Coprobacillaceae</taxon>
        <taxon>Faecalibacillus</taxon>
    </lineage>
</organism>
<accession>A0AAW4VBZ3</accession>
<evidence type="ECO:0008006" key="3">
    <source>
        <dbReference type="Google" id="ProtNLM"/>
    </source>
</evidence>
<dbReference type="RefSeq" id="WP_117782098.1">
    <property type="nucleotide sequence ID" value="NZ_JAJDKQ010000004.1"/>
</dbReference>
<dbReference type="SUPFAM" id="SSF47413">
    <property type="entry name" value="lambda repressor-like DNA-binding domains"/>
    <property type="match status" value="1"/>
</dbReference>
<proteinExistence type="predicted"/>
<dbReference type="GO" id="GO:0003677">
    <property type="term" value="F:DNA binding"/>
    <property type="evidence" value="ECO:0007669"/>
    <property type="project" value="InterPro"/>
</dbReference>
<dbReference type="AlphaFoldDB" id="A0AAW4VBZ3"/>
<protein>
    <recommendedName>
        <fullName evidence="3">Transcriptional regulator</fullName>
    </recommendedName>
</protein>
<gene>
    <name evidence="1" type="ORF">LJD74_03285</name>
</gene>